<keyword evidence="4" id="KW-1003">Cell membrane</keyword>
<feature type="transmembrane region" description="Helical" evidence="8">
    <location>
        <begin position="299"/>
        <end position="328"/>
    </location>
</feature>
<sequence length="355" mass="39388">MGTGIAGQLLYNFPYPARWLRICGEIIGLVAGIEFVVFTILFISRFILYPEQHRRMMDHNGQSMFLGCIPMALATVTSMIYSVWREKAWIPCYVLWWIDVIISLICGWWVVFYMFARQKRTTDGINLTILLPVVPLVVASTEGVFIAHEQPEGLRASSAIVSLLLWANGVAVAVSCMVIYLHRMLLHNLPPAAITFSALLAVGPLGQGSAGIQHIGEIVADCLSRQGKPEGLVLASKYAGTGVGMCMLGYGVFWIVICIFSVIELKPRKFNMSWWALTFPMGVYANGWTKLSVDLDITALKVIACVLIVLEVLAMLMCTACSLYLGIFRSDLFEAAHKETGRDDFDDDLKAKMMV</sequence>
<feature type="transmembrane region" description="Helical" evidence="8">
    <location>
        <begin position="127"/>
        <end position="147"/>
    </location>
</feature>
<feature type="transmembrane region" description="Helical" evidence="8">
    <location>
        <begin position="64"/>
        <end position="84"/>
    </location>
</feature>
<proteinExistence type="inferred from homology"/>
<keyword evidence="7 8" id="KW-0472">Membrane</keyword>
<dbReference type="AlphaFoldDB" id="A0A060SY40"/>
<feature type="transmembrane region" description="Helical" evidence="8">
    <location>
        <begin position="96"/>
        <end position="115"/>
    </location>
</feature>
<evidence type="ECO:0000256" key="3">
    <source>
        <dbReference type="ARBA" id="ARBA00022448"/>
    </source>
</evidence>
<dbReference type="GO" id="GO:0000319">
    <property type="term" value="F:sulfite transmembrane transporter activity"/>
    <property type="evidence" value="ECO:0007669"/>
    <property type="project" value="TreeGrafter"/>
</dbReference>
<dbReference type="EMBL" id="HG937691">
    <property type="protein sequence ID" value="CDP33439.1"/>
    <property type="molecule type" value="Genomic_DNA"/>
</dbReference>
<keyword evidence="5 8" id="KW-0812">Transmembrane</keyword>
<dbReference type="InterPro" id="IPR038665">
    <property type="entry name" value="Voltage-dep_anion_channel_sf"/>
</dbReference>
<comment type="similarity">
    <text evidence="2">Belongs to the tellurite-resistance/dicarboxylate transporter (TDT) family.</text>
</comment>
<feature type="transmembrane region" description="Helical" evidence="8">
    <location>
        <begin position="159"/>
        <end position="181"/>
    </location>
</feature>
<name>A0A060SY40_BLAAD</name>
<evidence type="ECO:0000256" key="4">
    <source>
        <dbReference type="ARBA" id="ARBA00022475"/>
    </source>
</evidence>
<keyword evidence="3" id="KW-0813">Transport</keyword>
<reference evidence="9" key="1">
    <citation type="submission" date="2014-02" db="EMBL/GenBank/DDBJ databases">
        <authorList>
            <person name="Genoscope - CEA"/>
        </authorList>
    </citation>
    <scope>NUCLEOTIDE SEQUENCE</scope>
    <source>
        <strain evidence="9">LS3</strain>
    </source>
</reference>
<evidence type="ECO:0000313" key="9">
    <source>
        <dbReference type="EMBL" id="CDP33439.1"/>
    </source>
</evidence>
<dbReference type="InterPro" id="IPR004695">
    <property type="entry name" value="SLAC1/Mae1/Ssu1/TehA"/>
</dbReference>
<feature type="transmembrane region" description="Helical" evidence="8">
    <location>
        <begin position="188"/>
        <end position="206"/>
    </location>
</feature>
<dbReference type="GO" id="GO:0005886">
    <property type="term" value="C:plasma membrane"/>
    <property type="evidence" value="ECO:0007669"/>
    <property type="project" value="UniProtKB-SubCell"/>
</dbReference>
<evidence type="ECO:0000256" key="6">
    <source>
        <dbReference type="ARBA" id="ARBA00022989"/>
    </source>
</evidence>
<protein>
    <submittedName>
        <fullName evidence="9">ARAD1A09416p</fullName>
    </submittedName>
</protein>
<dbReference type="Pfam" id="PF03595">
    <property type="entry name" value="SLAC1"/>
    <property type="match status" value="1"/>
</dbReference>
<evidence type="ECO:0000256" key="5">
    <source>
        <dbReference type="ARBA" id="ARBA00022692"/>
    </source>
</evidence>
<feature type="transmembrane region" description="Helical" evidence="8">
    <location>
        <begin position="19"/>
        <end position="43"/>
    </location>
</feature>
<evidence type="ECO:0000256" key="7">
    <source>
        <dbReference type="ARBA" id="ARBA00023136"/>
    </source>
</evidence>
<dbReference type="PhylomeDB" id="A0A060SY40"/>
<keyword evidence="6 8" id="KW-1133">Transmembrane helix</keyword>
<comment type="subcellular location">
    <subcellularLocation>
        <location evidence="1">Cell membrane</location>
        <topology evidence="1">Multi-pass membrane protein</topology>
    </subcellularLocation>
</comment>
<dbReference type="Gene3D" id="1.50.10.150">
    <property type="entry name" value="Voltage-dependent anion channel"/>
    <property type="match status" value="1"/>
</dbReference>
<evidence type="ECO:0000256" key="2">
    <source>
        <dbReference type="ARBA" id="ARBA00008566"/>
    </source>
</evidence>
<dbReference type="CDD" id="cd09318">
    <property type="entry name" value="TDT_SSU1"/>
    <property type="match status" value="1"/>
</dbReference>
<reference evidence="9" key="2">
    <citation type="submission" date="2014-06" db="EMBL/GenBank/DDBJ databases">
        <title>The complete genome of Blastobotrys (Arxula) adeninivorans LS3 - a yeast of biotechnological interest.</title>
        <authorList>
            <person name="Kunze G."/>
            <person name="Gaillardin C."/>
            <person name="Czernicka M."/>
            <person name="Durrens P."/>
            <person name="Martin T."/>
            <person name="Boer E."/>
            <person name="Gabaldon T."/>
            <person name="Cruz J."/>
            <person name="Talla E."/>
            <person name="Marck C."/>
            <person name="Goffeau A."/>
            <person name="Barbe V."/>
            <person name="Baret P."/>
            <person name="Baronian K."/>
            <person name="Beier S."/>
            <person name="Bleykasten C."/>
            <person name="Bode R."/>
            <person name="Casaregola S."/>
            <person name="Despons L."/>
            <person name="Fairhead C."/>
            <person name="Giersberg M."/>
            <person name="Gierski P."/>
            <person name="Hahnel U."/>
            <person name="Hartmann A."/>
            <person name="Jankowska D."/>
            <person name="Jubin C."/>
            <person name="Jung P."/>
            <person name="Lafontaine I."/>
            <person name="Leh-Louis V."/>
            <person name="Lemaire M."/>
            <person name="Marcet-Houben M."/>
            <person name="Mascher M."/>
            <person name="Morel G."/>
            <person name="Richard G.-F."/>
            <person name="Riechen J."/>
            <person name="Sacerdot C."/>
            <person name="Sarkar A."/>
            <person name="Savel G."/>
            <person name="Schacherer J."/>
            <person name="Sherman D."/>
            <person name="Straub M.-L."/>
            <person name="Stein N."/>
            <person name="Thierry A."/>
            <person name="Trautwein-Schult A."/>
            <person name="Westhof E."/>
            <person name="Worch S."/>
            <person name="Dujon B."/>
            <person name="Souciet J.-L."/>
            <person name="Wincker P."/>
            <person name="Scholz U."/>
            <person name="Neuveglise N."/>
        </authorList>
    </citation>
    <scope>NUCLEOTIDE SEQUENCE</scope>
    <source>
        <strain evidence="9">LS3</strain>
    </source>
</reference>
<dbReference type="PANTHER" id="PTHR31686:SF1">
    <property type="entry name" value="SULFITE EFFLUX PUMP SSU1"/>
    <property type="match status" value="1"/>
</dbReference>
<organism evidence="9">
    <name type="scientific">Blastobotrys adeninivorans</name>
    <name type="common">Yeast</name>
    <name type="synonym">Arxula adeninivorans</name>
    <dbReference type="NCBI Taxonomy" id="409370"/>
    <lineage>
        <taxon>Eukaryota</taxon>
        <taxon>Fungi</taxon>
        <taxon>Dikarya</taxon>
        <taxon>Ascomycota</taxon>
        <taxon>Saccharomycotina</taxon>
        <taxon>Dipodascomycetes</taxon>
        <taxon>Dipodascales</taxon>
        <taxon>Trichomonascaceae</taxon>
        <taxon>Blastobotrys</taxon>
    </lineage>
</organism>
<evidence type="ECO:0000256" key="1">
    <source>
        <dbReference type="ARBA" id="ARBA00004651"/>
    </source>
</evidence>
<feature type="transmembrane region" description="Helical" evidence="8">
    <location>
        <begin position="238"/>
        <end position="263"/>
    </location>
</feature>
<evidence type="ECO:0000256" key="8">
    <source>
        <dbReference type="SAM" id="Phobius"/>
    </source>
</evidence>
<accession>A0A060SY40</accession>
<gene>
    <name evidence="9" type="ORF">GNLVRS02_ARAD1A09416g</name>
</gene>
<dbReference type="InterPro" id="IPR051629">
    <property type="entry name" value="Sulfite_efflux_TDT"/>
</dbReference>
<dbReference type="PANTHER" id="PTHR31686">
    <property type="match status" value="1"/>
</dbReference>